<protein>
    <submittedName>
        <fullName evidence="1">Uncharacterized protein</fullName>
    </submittedName>
</protein>
<sequence>MLGVPAAANCRSDKEKDWQGGFSRLVDDNDVDGLVVVDFYKVDAEVEGSQMVTMRLS</sequence>
<evidence type="ECO:0000313" key="1">
    <source>
        <dbReference type="EMBL" id="KAE8675971.1"/>
    </source>
</evidence>
<dbReference type="EMBL" id="VEPZ02001391">
    <property type="protein sequence ID" value="KAE8675971.1"/>
    <property type="molecule type" value="Genomic_DNA"/>
</dbReference>
<dbReference type="AlphaFoldDB" id="A0A6A2XIE6"/>
<organism evidence="1 2">
    <name type="scientific">Hibiscus syriacus</name>
    <name type="common">Rose of Sharon</name>
    <dbReference type="NCBI Taxonomy" id="106335"/>
    <lineage>
        <taxon>Eukaryota</taxon>
        <taxon>Viridiplantae</taxon>
        <taxon>Streptophyta</taxon>
        <taxon>Embryophyta</taxon>
        <taxon>Tracheophyta</taxon>
        <taxon>Spermatophyta</taxon>
        <taxon>Magnoliopsida</taxon>
        <taxon>eudicotyledons</taxon>
        <taxon>Gunneridae</taxon>
        <taxon>Pentapetalae</taxon>
        <taxon>rosids</taxon>
        <taxon>malvids</taxon>
        <taxon>Malvales</taxon>
        <taxon>Malvaceae</taxon>
        <taxon>Malvoideae</taxon>
        <taxon>Hibiscus</taxon>
    </lineage>
</organism>
<evidence type="ECO:0000313" key="2">
    <source>
        <dbReference type="Proteomes" id="UP000436088"/>
    </source>
</evidence>
<accession>A0A6A2XIE6</accession>
<keyword evidence="2" id="KW-1185">Reference proteome</keyword>
<proteinExistence type="predicted"/>
<dbReference type="Proteomes" id="UP000436088">
    <property type="component" value="Unassembled WGS sequence"/>
</dbReference>
<gene>
    <name evidence="1" type="ORF">F3Y22_tig00111640pilonHSYRG00205</name>
</gene>
<reference evidence="1" key="1">
    <citation type="submission" date="2019-09" db="EMBL/GenBank/DDBJ databases">
        <title>Draft genome information of white flower Hibiscus syriacus.</title>
        <authorList>
            <person name="Kim Y.-M."/>
        </authorList>
    </citation>
    <scope>NUCLEOTIDE SEQUENCE [LARGE SCALE GENOMIC DNA]</scope>
    <source>
        <strain evidence="1">YM2019G1</strain>
    </source>
</reference>
<name>A0A6A2XIE6_HIBSY</name>
<comment type="caution">
    <text evidence="1">The sequence shown here is derived from an EMBL/GenBank/DDBJ whole genome shotgun (WGS) entry which is preliminary data.</text>
</comment>